<dbReference type="EMBL" id="JBBPIX010000021">
    <property type="protein sequence ID" value="MEK6467117.1"/>
    <property type="molecule type" value="Genomic_DNA"/>
</dbReference>
<proteinExistence type="predicted"/>
<evidence type="ECO:0000313" key="2">
    <source>
        <dbReference type="EMBL" id="MEK6467117.1"/>
    </source>
</evidence>
<protein>
    <recommendedName>
        <fullName evidence="4">Histidine kinase</fullName>
    </recommendedName>
</protein>
<feature type="region of interest" description="Disordered" evidence="1">
    <location>
        <begin position="65"/>
        <end position="98"/>
    </location>
</feature>
<dbReference type="Proteomes" id="UP001367513">
    <property type="component" value="Unassembled WGS sequence"/>
</dbReference>
<accession>A0ABU9ANJ6</accession>
<evidence type="ECO:0000256" key="1">
    <source>
        <dbReference type="SAM" id="MobiDB-lite"/>
    </source>
</evidence>
<evidence type="ECO:0008006" key="4">
    <source>
        <dbReference type="Google" id="ProtNLM"/>
    </source>
</evidence>
<reference evidence="2 3" key="1">
    <citation type="submission" date="2024-03" db="EMBL/GenBank/DDBJ databases">
        <title>Draft genome sequence of Pseudonocardia carboxydivorans JCM 14827.</title>
        <authorList>
            <person name="Duangmal K."/>
        </authorList>
    </citation>
    <scope>NUCLEOTIDE SEQUENCE [LARGE SCALE GENOMIC DNA]</scope>
    <source>
        <strain evidence="2 3">JCM 14827</strain>
    </source>
</reference>
<organism evidence="2 3">
    <name type="scientific">Pseudonocardia alni subsp. carboxydivorans</name>
    <dbReference type="NCBI Taxonomy" id="415010"/>
    <lineage>
        <taxon>Bacteria</taxon>
        <taxon>Bacillati</taxon>
        <taxon>Actinomycetota</taxon>
        <taxon>Actinomycetes</taxon>
        <taxon>Pseudonocardiales</taxon>
        <taxon>Pseudonocardiaceae</taxon>
        <taxon>Pseudonocardia</taxon>
    </lineage>
</organism>
<name>A0ABU9ANJ6_PSEA5</name>
<sequence length="227" mass="24758">MTGLPTPPTTRFQTDVAGCALSSAGQQDPRACRCPVTRAGLRLVLEPEPRLFLCFACDEHANQLDAPRPLRPRDAEERAARRRRRAQAGPADSPAAPMAVGRDAVELHARALAWAARHTPTPAHRKDPGPPPRPRRPAERADQRGPAPAARDGLLEEQMRGYQQAADLAGTLHELPSCLRSAVVHVLTAARVELSNGRPLPIEVRRAVTHLQQALTEIHDAARQHAR</sequence>
<gene>
    <name evidence="2" type="ORF">WG925_25560</name>
</gene>
<evidence type="ECO:0000313" key="3">
    <source>
        <dbReference type="Proteomes" id="UP001367513"/>
    </source>
</evidence>
<feature type="region of interest" description="Disordered" evidence="1">
    <location>
        <begin position="115"/>
        <end position="152"/>
    </location>
</feature>
<keyword evidence="3" id="KW-1185">Reference proteome</keyword>
<comment type="caution">
    <text evidence="2">The sequence shown here is derived from an EMBL/GenBank/DDBJ whole genome shotgun (WGS) entry which is preliminary data.</text>
</comment>
<dbReference type="RefSeq" id="WP_224404237.1">
    <property type="nucleotide sequence ID" value="NZ_BAAAOD010000002.1"/>
</dbReference>